<keyword evidence="1" id="KW-0255">Endonuclease</keyword>
<dbReference type="Proteomes" id="UP000228510">
    <property type="component" value="Unassembled WGS sequence"/>
</dbReference>
<keyword evidence="1" id="KW-0378">Hydrolase</keyword>
<comment type="caution">
    <text evidence="1">The sequence shown here is derived from an EMBL/GenBank/DDBJ whole genome shotgun (WGS) entry which is preliminary data.</text>
</comment>
<dbReference type="InterPro" id="IPR019068">
    <property type="entry name" value="Restrct_endonuc_II_MjaI"/>
</dbReference>
<proteinExistence type="predicted"/>
<protein>
    <submittedName>
        <fullName evidence="1">Restriction endonuclease</fullName>
    </submittedName>
</protein>
<sequence>MLKIENAELIKELIGEVKDFPKYTTQIINLANQNSQGTRPRVVGQLSELIKECPEKTYDGWKKWYLGKYPKTIVNATDKINEMVGNLKSAIQSVNKEMIKKWVEELVLEKTFIGLKFQEAILKKVASLKNVSYRLANPKEESQGIDGFIGSIPVSIKPMTYKTKNALKELKEEIKAKIIFYNKTKSGLEIEADEILKL</sequence>
<dbReference type="EMBL" id="PFAT01000034">
    <property type="protein sequence ID" value="PIR92240.1"/>
    <property type="molecule type" value="Genomic_DNA"/>
</dbReference>
<evidence type="ECO:0000313" key="1">
    <source>
        <dbReference type="EMBL" id="PIR92240.1"/>
    </source>
</evidence>
<accession>A0A2H0V1K0</accession>
<keyword evidence="1" id="KW-0540">Nuclease</keyword>
<dbReference type="GO" id="GO:0009036">
    <property type="term" value="F:type II site-specific deoxyribonuclease activity"/>
    <property type="evidence" value="ECO:0007669"/>
    <property type="project" value="InterPro"/>
</dbReference>
<evidence type="ECO:0000313" key="2">
    <source>
        <dbReference type="Proteomes" id="UP000228510"/>
    </source>
</evidence>
<dbReference type="Pfam" id="PF09568">
    <property type="entry name" value="RE_MjaI"/>
    <property type="match status" value="1"/>
</dbReference>
<dbReference type="AlphaFoldDB" id="A0A2H0V1K0"/>
<dbReference type="GO" id="GO:0009307">
    <property type="term" value="P:DNA restriction-modification system"/>
    <property type="evidence" value="ECO:0007669"/>
    <property type="project" value="InterPro"/>
</dbReference>
<dbReference type="GO" id="GO:0003677">
    <property type="term" value="F:DNA binding"/>
    <property type="evidence" value="ECO:0007669"/>
    <property type="project" value="InterPro"/>
</dbReference>
<gene>
    <name evidence="1" type="ORF">COU01_02705</name>
</gene>
<organism evidence="1 2">
    <name type="scientific">Candidatus Falkowbacteria bacterium CG10_big_fil_rev_8_21_14_0_10_44_15</name>
    <dbReference type="NCBI Taxonomy" id="1974569"/>
    <lineage>
        <taxon>Bacteria</taxon>
        <taxon>Candidatus Falkowiibacteriota</taxon>
    </lineage>
</organism>
<name>A0A2H0V1K0_9BACT</name>
<reference evidence="2" key="1">
    <citation type="submission" date="2017-09" db="EMBL/GenBank/DDBJ databases">
        <title>Depth-based differentiation of microbial function through sediment-hosted aquifers and enrichment of novel symbionts in the deep terrestrial subsurface.</title>
        <authorList>
            <person name="Probst A.J."/>
            <person name="Ladd B."/>
            <person name="Jarett J.K."/>
            <person name="Geller-Mcgrath D.E."/>
            <person name="Sieber C.M.K."/>
            <person name="Emerson J.B."/>
            <person name="Anantharaman K."/>
            <person name="Thomas B.C."/>
            <person name="Malmstrom R."/>
            <person name="Stieglmeier M."/>
            <person name="Klingl A."/>
            <person name="Woyke T."/>
            <person name="Ryan C.M."/>
            <person name="Banfield J.F."/>
        </authorList>
    </citation>
    <scope>NUCLEOTIDE SEQUENCE [LARGE SCALE GENOMIC DNA]</scope>
</reference>